<feature type="domain" description="DUF2059" evidence="3">
    <location>
        <begin position="97"/>
        <end position="156"/>
    </location>
</feature>
<keyword evidence="5" id="KW-1185">Reference proteome</keyword>
<evidence type="ECO:0000259" key="3">
    <source>
        <dbReference type="Pfam" id="PF09832"/>
    </source>
</evidence>
<evidence type="ECO:0000313" key="5">
    <source>
        <dbReference type="Proteomes" id="UP000647241"/>
    </source>
</evidence>
<feature type="compositionally biased region" description="Low complexity" evidence="1">
    <location>
        <begin position="171"/>
        <end position="186"/>
    </location>
</feature>
<organism evidence="4 5">
    <name type="scientific">Edaphobacter dinghuensis</name>
    <dbReference type="NCBI Taxonomy" id="1560005"/>
    <lineage>
        <taxon>Bacteria</taxon>
        <taxon>Pseudomonadati</taxon>
        <taxon>Acidobacteriota</taxon>
        <taxon>Terriglobia</taxon>
        <taxon>Terriglobales</taxon>
        <taxon>Acidobacteriaceae</taxon>
        <taxon>Edaphobacter</taxon>
    </lineage>
</organism>
<evidence type="ECO:0000313" key="4">
    <source>
        <dbReference type="EMBL" id="GGG63466.1"/>
    </source>
</evidence>
<dbReference type="AlphaFoldDB" id="A0A917H0D0"/>
<dbReference type="InterPro" id="IPR018637">
    <property type="entry name" value="DUF2059"/>
</dbReference>
<feature type="region of interest" description="Disordered" evidence="1">
    <location>
        <begin position="162"/>
        <end position="186"/>
    </location>
</feature>
<gene>
    <name evidence="4" type="ORF">GCM10011585_01230</name>
</gene>
<feature type="chain" id="PRO_5037587307" description="DUF2059 domain-containing protein" evidence="2">
    <location>
        <begin position="22"/>
        <end position="186"/>
    </location>
</feature>
<dbReference type="RefSeq" id="WP_188552242.1">
    <property type="nucleotide sequence ID" value="NZ_BMGT01000001.1"/>
</dbReference>
<sequence>MKFITRILLVLFLVAPVAVHAQGTATSSSKQAKVEELLQLTHMDHLMSQMIDQMTARMKASADQQAANMNFTPEQKTIYDDYQQKLNQLLANYLNWDKMKPVMVQVYSDTYTDDELNGILNFYRSPAGQAMVAKSPQLMTKTMSAMMQQMGTLQPQVQQLSKEFAEKMQQSSATPSTPDTAPASPK</sequence>
<dbReference type="Proteomes" id="UP000647241">
    <property type="component" value="Unassembled WGS sequence"/>
</dbReference>
<feature type="signal peptide" evidence="2">
    <location>
        <begin position="1"/>
        <end position="21"/>
    </location>
</feature>
<dbReference type="Pfam" id="PF09832">
    <property type="entry name" value="DUF2059"/>
    <property type="match status" value="1"/>
</dbReference>
<reference evidence="4" key="1">
    <citation type="journal article" date="2014" name="Int. J. Syst. Evol. Microbiol.">
        <title>Complete genome sequence of Corynebacterium casei LMG S-19264T (=DSM 44701T), isolated from a smear-ripened cheese.</title>
        <authorList>
            <consortium name="US DOE Joint Genome Institute (JGI-PGF)"/>
            <person name="Walter F."/>
            <person name="Albersmeier A."/>
            <person name="Kalinowski J."/>
            <person name="Ruckert C."/>
        </authorList>
    </citation>
    <scope>NUCLEOTIDE SEQUENCE</scope>
    <source>
        <strain evidence="4">CGMCC 1.12997</strain>
    </source>
</reference>
<comment type="caution">
    <text evidence="4">The sequence shown here is derived from an EMBL/GenBank/DDBJ whole genome shotgun (WGS) entry which is preliminary data.</text>
</comment>
<dbReference type="EMBL" id="BMGT01000001">
    <property type="protein sequence ID" value="GGG63466.1"/>
    <property type="molecule type" value="Genomic_DNA"/>
</dbReference>
<proteinExistence type="predicted"/>
<keyword evidence="2" id="KW-0732">Signal</keyword>
<accession>A0A917H0D0</accession>
<name>A0A917H0D0_9BACT</name>
<protein>
    <recommendedName>
        <fullName evidence="3">DUF2059 domain-containing protein</fullName>
    </recommendedName>
</protein>
<reference evidence="4" key="2">
    <citation type="submission" date="2020-09" db="EMBL/GenBank/DDBJ databases">
        <authorList>
            <person name="Sun Q."/>
            <person name="Zhou Y."/>
        </authorList>
    </citation>
    <scope>NUCLEOTIDE SEQUENCE</scope>
    <source>
        <strain evidence="4">CGMCC 1.12997</strain>
    </source>
</reference>
<evidence type="ECO:0000256" key="1">
    <source>
        <dbReference type="SAM" id="MobiDB-lite"/>
    </source>
</evidence>
<evidence type="ECO:0000256" key="2">
    <source>
        <dbReference type="SAM" id="SignalP"/>
    </source>
</evidence>